<dbReference type="InterPro" id="IPR021109">
    <property type="entry name" value="Peptidase_aspartic_dom_sf"/>
</dbReference>
<dbReference type="InterPro" id="IPR033121">
    <property type="entry name" value="PEPTIDASE_A1"/>
</dbReference>
<keyword evidence="2" id="KW-0812">Transmembrane</keyword>
<evidence type="ECO:0000259" key="3">
    <source>
        <dbReference type="PROSITE" id="PS51767"/>
    </source>
</evidence>
<evidence type="ECO:0000256" key="1">
    <source>
        <dbReference type="ARBA" id="ARBA00007447"/>
    </source>
</evidence>
<dbReference type="PANTHER" id="PTHR47966:SF74">
    <property type="entry name" value="AGR407CP"/>
    <property type="match status" value="1"/>
</dbReference>
<feature type="domain" description="Peptidase A1" evidence="3">
    <location>
        <begin position="68"/>
        <end position="394"/>
    </location>
</feature>
<feature type="transmembrane region" description="Helical" evidence="2">
    <location>
        <begin position="407"/>
        <end position="432"/>
    </location>
</feature>
<evidence type="ECO:0000313" key="5">
    <source>
        <dbReference type="Proteomes" id="UP000218334"/>
    </source>
</evidence>
<keyword evidence="4" id="KW-0378">Hydrolase</keyword>
<name>A0A2H3CLC4_9AGAR</name>
<keyword evidence="5" id="KW-1185">Reference proteome</keyword>
<evidence type="ECO:0000313" key="4">
    <source>
        <dbReference type="EMBL" id="PBK77577.1"/>
    </source>
</evidence>
<dbReference type="PROSITE" id="PS51767">
    <property type="entry name" value="PEPTIDASE_A1"/>
    <property type="match status" value="1"/>
</dbReference>
<dbReference type="AlphaFoldDB" id="A0A2H3CLC4"/>
<keyword evidence="4" id="KW-0645">Protease</keyword>
<sequence>MFRAVGGIFTQIEVRSALDPAPVMKLTLWHLFPLFSLAVSSHLRRRDESSEYTTVTVPVGINNGSYTVSVVMSTGASAQHFSFGLTTSTGYITVAGTSCQTCDGVQPYNRTESTTATDLTGGQNVAIIGGASADGNLITENCGLQKTDGQEWSYANQTIVVANQSNSMFSPGISGILGLGPNSRDGNFNATVFGGYLSGQSADENFTYGMALSPNTGSSNNGGYLHLIHPEPSYYQGNVAWKEMQTFNTSSLDTDFYINLDSWTLTTGNGNVSRSGNLVTAIDPIYHALVFPQQDASVLYASINGASVAGNTPSTNVYSIPCDTQMKMIFTINDLAVTLDESTLVVNQNGQCTGVIQQWSSPLATEYLLGSSFLSSVYVIVSISNATTGTVGFAQRNTGNTSGGLSTGAIVGIAVGSAAFAVLAFVAGILIYRAIRKRRARRNSSESLFGGYKEPIYFGGATPAPPPDWVVTPFAPNTTSTASPPMSSYTHILPSGNGPSVYGDYSVASDLSNPATNQMSPPPPSYPTNAANAGGIMSITERRSKYGSPNEKGRVCYISANP</sequence>
<reference evidence="5" key="1">
    <citation type="journal article" date="2017" name="Nat. Ecol. Evol.">
        <title>Genome expansion and lineage-specific genetic innovations in the forest pathogenic fungi Armillaria.</title>
        <authorList>
            <person name="Sipos G."/>
            <person name="Prasanna A.N."/>
            <person name="Walter M.C."/>
            <person name="O'Connor E."/>
            <person name="Balint B."/>
            <person name="Krizsan K."/>
            <person name="Kiss B."/>
            <person name="Hess J."/>
            <person name="Varga T."/>
            <person name="Slot J."/>
            <person name="Riley R."/>
            <person name="Boka B."/>
            <person name="Rigling D."/>
            <person name="Barry K."/>
            <person name="Lee J."/>
            <person name="Mihaltcheva S."/>
            <person name="LaButti K."/>
            <person name="Lipzen A."/>
            <person name="Waldron R."/>
            <person name="Moloney N.M."/>
            <person name="Sperisen C."/>
            <person name="Kredics L."/>
            <person name="Vagvoelgyi C."/>
            <person name="Patrignani A."/>
            <person name="Fitzpatrick D."/>
            <person name="Nagy I."/>
            <person name="Doyle S."/>
            <person name="Anderson J.B."/>
            <person name="Grigoriev I.V."/>
            <person name="Gueldener U."/>
            <person name="Muensterkoetter M."/>
            <person name="Nagy L.G."/>
        </authorList>
    </citation>
    <scope>NUCLEOTIDE SEQUENCE [LARGE SCALE GENOMIC DNA]</scope>
    <source>
        <strain evidence="5">28-4</strain>
    </source>
</reference>
<dbReference type="Gene3D" id="2.40.70.10">
    <property type="entry name" value="Acid Proteases"/>
    <property type="match status" value="2"/>
</dbReference>
<organism evidence="4 5">
    <name type="scientific">Armillaria solidipes</name>
    <dbReference type="NCBI Taxonomy" id="1076256"/>
    <lineage>
        <taxon>Eukaryota</taxon>
        <taxon>Fungi</taxon>
        <taxon>Dikarya</taxon>
        <taxon>Basidiomycota</taxon>
        <taxon>Agaricomycotina</taxon>
        <taxon>Agaricomycetes</taxon>
        <taxon>Agaricomycetidae</taxon>
        <taxon>Agaricales</taxon>
        <taxon>Marasmiineae</taxon>
        <taxon>Physalacriaceae</taxon>
        <taxon>Armillaria</taxon>
    </lineage>
</organism>
<dbReference type="Proteomes" id="UP000218334">
    <property type="component" value="Unassembled WGS sequence"/>
</dbReference>
<dbReference type="SUPFAM" id="SSF50630">
    <property type="entry name" value="Acid proteases"/>
    <property type="match status" value="1"/>
</dbReference>
<dbReference type="EMBL" id="KZ293416">
    <property type="protein sequence ID" value="PBK77577.1"/>
    <property type="molecule type" value="Genomic_DNA"/>
</dbReference>
<accession>A0A2H3CLC4</accession>
<dbReference type="InterPro" id="IPR001461">
    <property type="entry name" value="Aspartic_peptidase_A1"/>
</dbReference>
<dbReference type="GO" id="GO:0006508">
    <property type="term" value="P:proteolysis"/>
    <property type="evidence" value="ECO:0007669"/>
    <property type="project" value="UniProtKB-KW"/>
</dbReference>
<proteinExistence type="inferred from homology"/>
<gene>
    <name evidence="4" type="ORF">ARMSODRAFT_289507</name>
</gene>
<keyword evidence="2" id="KW-1133">Transmembrane helix</keyword>
<dbReference type="PANTHER" id="PTHR47966">
    <property type="entry name" value="BETA-SITE APP-CLEAVING ENZYME, ISOFORM A-RELATED"/>
    <property type="match status" value="1"/>
</dbReference>
<comment type="similarity">
    <text evidence="1">Belongs to the peptidase A1 family.</text>
</comment>
<dbReference type="STRING" id="1076256.A0A2H3CLC4"/>
<keyword evidence="2" id="KW-0472">Membrane</keyword>
<protein>
    <submittedName>
        <fullName evidence="4">Acid protease</fullName>
    </submittedName>
</protein>
<evidence type="ECO:0000256" key="2">
    <source>
        <dbReference type="SAM" id="Phobius"/>
    </source>
</evidence>
<dbReference type="GO" id="GO:0004190">
    <property type="term" value="F:aspartic-type endopeptidase activity"/>
    <property type="evidence" value="ECO:0007669"/>
    <property type="project" value="InterPro"/>
</dbReference>